<organism evidence="2 3">
    <name type="scientific">Vibrio gallaecicus</name>
    <dbReference type="NCBI Taxonomy" id="552386"/>
    <lineage>
        <taxon>Bacteria</taxon>
        <taxon>Pseudomonadati</taxon>
        <taxon>Pseudomonadota</taxon>
        <taxon>Gammaproteobacteria</taxon>
        <taxon>Vibrionales</taxon>
        <taxon>Vibrionaceae</taxon>
        <taxon>Vibrio</taxon>
    </lineage>
</organism>
<dbReference type="InterPro" id="IPR029058">
    <property type="entry name" value="AB_hydrolase_fold"/>
</dbReference>
<accession>A0ABV4NCN2</accession>
<keyword evidence="3" id="KW-1185">Reference proteome</keyword>
<evidence type="ECO:0000313" key="3">
    <source>
        <dbReference type="Proteomes" id="UP001570417"/>
    </source>
</evidence>
<dbReference type="EMBL" id="JBFRUW010000047">
    <property type="protein sequence ID" value="MFA0569169.1"/>
    <property type="molecule type" value="Genomic_DNA"/>
</dbReference>
<dbReference type="PANTHER" id="PTHR11614">
    <property type="entry name" value="PHOSPHOLIPASE-RELATED"/>
    <property type="match status" value="1"/>
</dbReference>
<evidence type="ECO:0000259" key="1">
    <source>
        <dbReference type="Pfam" id="PF12146"/>
    </source>
</evidence>
<keyword evidence="2" id="KW-0378">Hydrolase</keyword>
<dbReference type="InterPro" id="IPR051044">
    <property type="entry name" value="MAG_DAG_Lipase"/>
</dbReference>
<proteinExistence type="predicted"/>
<comment type="caution">
    <text evidence="2">The sequence shown here is derived from an EMBL/GenBank/DDBJ whole genome shotgun (WGS) entry which is preliminary data.</text>
</comment>
<dbReference type="Pfam" id="PF12146">
    <property type="entry name" value="Hydrolase_4"/>
    <property type="match status" value="1"/>
</dbReference>
<reference evidence="2 3" key="1">
    <citation type="journal article" date="2024" name="ISME J.">
        <title>Tailless and filamentous prophages are predominant in marine Vibrio.</title>
        <authorList>
            <person name="Steensen K."/>
            <person name="Seneca J."/>
            <person name="Bartlau N."/>
            <person name="Yu X.A."/>
            <person name="Hussain F.A."/>
            <person name="Polz M.F."/>
        </authorList>
    </citation>
    <scope>NUCLEOTIDE SEQUENCE [LARGE SCALE GENOMIC DNA]</scope>
    <source>
        <strain evidence="2 3">10N.222.51.A1</strain>
    </source>
</reference>
<dbReference type="Gene3D" id="3.40.50.1820">
    <property type="entry name" value="alpha/beta hydrolase"/>
    <property type="match status" value="1"/>
</dbReference>
<sequence length="331" mass="38716">MENSGATHPSYTQEHQFEQAIKHPIANLWQQRNEGYVTTSHKRKSYWCSYTHPEHNKVIVIVNGRIESCWKYQELFYDLFQKGYDIYSFDHQGQGLSERLVKDSDIGHIQEFDDYVADMATLVKSFQIERYKERYLLGHSMGSTISTRYLQTTPEHTFDKVALCAPMYGVNTEWYLKPVALILSQLLTAISTKATYAPGQKEYFQKPFEDNPLTQSNVRYQWFRKLYEEKPELKVGGASTRWVWQGLMAAKQCIQQTRQIQIPLLIVQAGSERIVSNEAQVRFIKKLAKTNPFCQFKSINNAQHEVLFEKDQYRNQTLDAICDFFSAQDKR</sequence>
<feature type="domain" description="Serine aminopeptidase S33" evidence="1">
    <location>
        <begin position="54"/>
        <end position="311"/>
    </location>
</feature>
<name>A0ABV4NCN2_9VIBR</name>
<dbReference type="SUPFAM" id="SSF53474">
    <property type="entry name" value="alpha/beta-Hydrolases"/>
    <property type="match status" value="1"/>
</dbReference>
<dbReference type="Proteomes" id="UP001570417">
    <property type="component" value="Unassembled WGS sequence"/>
</dbReference>
<dbReference type="InterPro" id="IPR022742">
    <property type="entry name" value="Hydrolase_4"/>
</dbReference>
<protein>
    <submittedName>
        <fullName evidence="2">Alpha/beta fold hydrolase</fullName>
    </submittedName>
</protein>
<gene>
    <name evidence="2" type="ORF">AB4566_12905</name>
</gene>
<dbReference type="GO" id="GO:0016787">
    <property type="term" value="F:hydrolase activity"/>
    <property type="evidence" value="ECO:0007669"/>
    <property type="project" value="UniProtKB-KW"/>
</dbReference>
<evidence type="ECO:0000313" key="2">
    <source>
        <dbReference type="EMBL" id="MFA0569169.1"/>
    </source>
</evidence>
<dbReference type="RefSeq" id="WP_372266347.1">
    <property type="nucleotide sequence ID" value="NZ_JBFRUW010000047.1"/>
</dbReference>